<evidence type="ECO:0000313" key="1">
    <source>
        <dbReference type="EMBL" id="ARQ02010.1"/>
    </source>
</evidence>
<dbReference type="Proteomes" id="UP000194137">
    <property type="component" value="Chromosome"/>
</dbReference>
<dbReference type="OrthoDB" id="7861086at2"/>
<keyword evidence="2" id="KW-1185">Reference proteome</keyword>
<dbReference type="KEGG" id="psin:CAK95_25095"/>
<sequence>MQKVISDLWNGRTPLPRAFWEYAICYGTLLNLVTTFASLAALSMGAAGLVALALHFMPLPYNLFAVVAVWRSAGHYRGSASWALLSRIGVIVWALIASVA</sequence>
<gene>
    <name evidence="1" type="ORF">CAK95_25095</name>
</gene>
<dbReference type="EMBL" id="CP021112">
    <property type="protein sequence ID" value="ARQ02010.1"/>
    <property type="molecule type" value="Genomic_DNA"/>
</dbReference>
<reference evidence="1 2" key="1">
    <citation type="submission" date="2017-05" db="EMBL/GenBank/DDBJ databases">
        <title>Full genome sequence of Pseudorhodoplanes sinuspersici.</title>
        <authorList>
            <person name="Dastgheib S.M.M."/>
            <person name="Shavandi M."/>
            <person name="Tirandaz H."/>
        </authorList>
    </citation>
    <scope>NUCLEOTIDE SEQUENCE [LARGE SCALE GENOMIC DNA]</scope>
    <source>
        <strain evidence="1 2">RIPI110</strain>
    </source>
</reference>
<accession>A0A1W6ZXF8</accession>
<organism evidence="1 2">
    <name type="scientific">Pseudorhodoplanes sinuspersici</name>
    <dbReference type="NCBI Taxonomy" id="1235591"/>
    <lineage>
        <taxon>Bacteria</taxon>
        <taxon>Pseudomonadati</taxon>
        <taxon>Pseudomonadota</taxon>
        <taxon>Alphaproteobacteria</taxon>
        <taxon>Hyphomicrobiales</taxon>
        <taxon>Pseudorhodoplanes</taxon>
    </lineage>
</organism>
<dbReference type="RefSeq" id="WP_086090403.1">
    <property type="nucleotide sequence ID" value="NZ_CP021112.1"/>
</dbReference>
<proteinExistence type="predicted"/>
<name>A0A1W6ZXF8_9HYPH</name>
<dbReference type="AlphaFoldDB" id="A0A1W6ZXF8"/>
<evidence type="ECO:0000313" key="2">
    <source>
        <dbReference type="Proteomes" id="UP000194137"/>
    </source>
</evidence>
<protein>
    <submittedName>
        <fullName evidence="1">Uncharacterized protein</fullName>
    </submittedName>
</protein>